<organism evidence="2 3">
    <name type="scientific">Erwinia typographi</name>
    <dbReference type="NCBI Taxonomy" id="371042"/>
    <lineage>
        <taxon>Bacteria</taxon>
        <taxon>Pseudomonadati</taxon>
        <taxon>Pseudomonadota</taxon>
        <taxon>Gammaproteobacteria</taxon>
        <taxon>Enterobacterales</taxon>
        <taxon>Erwiniaceae</taxon>
        <taxon>Erwinia</taxon>
    </lineage>
</organism>
<feature type="domain" description="FAD-dependent urate hydroxylase HpyO/Asp monooxygenase CreE-like FAD/NAD(P)-binding" evidence="1">
    <location>
        <begin position="6"/>
        <end position="155"/>
    </location>
</feature>
<dbReference type="InterPro" id="IPR036188">
    <property type="entry name" value="FAD/NAD-bd_sf"/>
</dbReference>
<evidence type="ECO:0000313" key="2">
    <source>
        <dbReference type="EMBL" id="KGT96079.1"/>
    </source>
</evidence>
<reference evidence="2 3" key="1">
    <citation type="submission" date="2014-10" db="EMBL/GenBank/DDBJ databases">
        <title>Genome sequence of Erwinia typographi M043b.</title>
        <authorList>
            <person name="Chan K.-G."/>
            <person name="Tan W.-S."/>
        </authorList>
    </citation>
    <scope>NUCLEOTIDE SEQUENCE [LARGE SCALE GENOMIC DNA]</scope>
    <source>
        <strain evidence="2 3">M043b</strain>
    </source>
</reference>
<dbReference type="AlphaFoldDB" id="A0A0A3ZE36"/>
<name>A0A0A3ZE36_9GAMM</name>
<dbReference type="OrthoDB" id="101972at2"/>
<proteinExistence type="predicted"/>
<dbReference type="Gene3D" id="3.50.50.100">
    <property type="match status" value="1"/>
</dbReference>
<keyword evidence="3" id="KW-1185">Reference proteome</keyword>
<dbReference type="PANTHER" id="PTHR40254">
    <property type="entry name" value="BLR0577 PROTEIN"/>
    <property type="match status" value="1"/>
</dbReference>
<accession>A0A0A3ZE36</accession>
<protein>
    <submittedName>
        <fullName evidence="2">FAD-dependent oxidoreductase</fullName>
    </submittedName>
</protein>
<dbReference type="Proteomes" id="UP000030351">
    <property type="component" value="Unassembled WGS sequence"/>
</dbReference>
<dbReference type="EMBL" id="JRUQ01000003">
    <property type="protein sequence ID" value="KGT96079.1"/>
    <property type="molecule type" value="Genomic_DNA"/>
</dbReference>
<dbReference type="RefSeq" id="WP_034887148.1">
    <property type="nucleotide sequence ID" value="NZ_JRUQ01000003.1"/>
</dbReference>
<dbReference type="Pfam" id="PF13454">
    <property type="entry name" value="NAD_binding_9"/>
    <property type="match status" value="1"/>
</dbReference>
<dbReference type="SUPFAM" id="SSF51905">
    <property type="entry name" value="FAD/NAD(P)-binding domain"/>
    <property type="match status" value="1"/>
</dbReference>
<dbReference type="eggNOG" id="COG4529">
    <property type="taxonomic scope" value="Bacteria"/>
</dbReference>
<comment type="caution">
    <text evidence="2">The sequence shown here is derived from an EMBL/GenBank/DDBJ whole genome shotgun (WGS) entry which is preliminary data.</text>
</comment>
<dbReference type="Gene3D" id="3.50.50.60">
    <property type="entry name" value="FAD/NAD(P)-binding domain"/>
    <property type="match status" value="1"/>
</dbReference>
<gene>
    <name evidence="2" type="ORF">NG99_00160</name>
</gene>
<dbReference type="InterPro" id="IPR052189">
    <property type="entry name" value="L-asp_N-monooxygenase_NS-form"/>
</dbReference>
<sequence length="469" mass="51412">MSKHIIIIGGGFTGTALAVHLARLGSAGLQVTVIEPRPQLAQGVAYSTSDPAHRINVPASRMQLAGDEDGAFDRWYRDSPGFKADRNALWSDGNVYPQRGQFGRWVNEQFLQEKKRSAVKLQHLCDRAVSLRDGVVTTASGEKYQADEVVLAISHPPPALPGSLKTLQGHERLIADPWQPDALSSVKTHDRVAIVGTGLTMSDVVASLHGQGHLGSITAFSRRGQLPRTNLSGQYENRTLDYRQPQVASARAWLRRIRQEVARAAAEDLPWQLVLDDIRRQGQAIWQTLSLNEQRRFLRHLRPWWDVHRYRIAPQVSAELNQLQGSGQLSVTAARLQAAKDDNGSIRLTLQPRGAAIEDLVVDRVIVTTGPAHGALLNSEALLRQLADDGVIQADPLALGIHVNARSQTLTAQGKTNLHLYVAGPAARARFGELMGLPQVAEHAESVARQLLGISSPSHRERCPFSLTD</sequence>
<dbReference type="PANTHER" id="PTHR40254:SF1">
    <property type="entry name" value="BLR0577 PROTEIN"/>
    <property type="match status" value="1"/>
</dbReference>
<dbReference type="InterPro" id="IPR038732">
    <property type="entry name" value="HpyO/CreE_NAD-binding"/>
</dbReference>
<evidence type="ECO:0000313" key="3">
    <source>
        <dbReference type="Proteomes" id="UP000030351"/>
    </source>
</evidence>
<evidence type="ECO:0000259" key="1">
    <source>
        <dbReference type="Pfam" id="PF13454"/>
    </source>
</evidence>
<dbReference type="STRING" id="371042.NG99_00160"/>